<proteinExistence type="predicted"/>
<dbReference type="AlphaFoldDB" id="A0A0F9G3K5"/>
<protein>
    <submittedName>
        <fullName evidence="1">Uncharacterized protein</fullName>
    </submittedName>
</protein>
<reference evidence="1" key="1">
    <citation type="journal article" date="2015" name="Nature">
        <title>Complex archaea that bridge the gap between prokaryotes and eukaryotes.</title>
        <authorList>
            <person name="Spang A."/>
            <person name="Saw J.H."/>
            <person name="Jorgensen S.L."/>
            <person name="Zaremba-Niedzwiedzka K."/>
            <person name="Martijn J."/>
            <person name="Lind A.E."/>
            <person name="van Eijk R."/>
            <person name="Schleper C."/>
            <person name="Guy L."/>
            <person name="Ettema T.J."/>
        </authorList>
    </citation>
    <scope>NUCLEOTIDE SEQUENCE</scope>
</reference>
<sequence>MKLEKGKSYRIDYGKDNISNKKIHIVIIEHDDGSDLVVYKYWSRKKQWWIYQLDQIGRNG</sequence>
<evidence type="ECO:0000313" key="1">
    <source>
        <dbReference type="EMBL" id="KKL64165.1"/>
    </source>
</evidence>
<name>A0A0F9G3K5_9ZZZZ</name>
<accession>A0A0F9G3K5</accession>
<gene>
    <name evidence="1" type="ORF">LCGC14_2167750</name>
</gene>
<organism evidence="1">
    <name type="scientific">marine sediment metagenome</name>
    <dbReference type="NCBI Taxonomy" id="412755"/>
    <lineage>
        <taxon>unclassified sequences</taxon>
        <taxon>metagenomes</taxon>
        <taxon>ecological metagenomes</taxon>
    </lineage>
</organism>
<dbReference type="EMBL" id="LAZR01027929">
    <property type="protein sequence ID" value="KKL64165.1"/>
    <property type="molecule type" value="Genomic_DNA"/>
</dbReference>
<comment type="caution">
    <text evidence="1">The sequence shown here is derived from an EMBL/GenBank/DDBJ whole genome shotgun (WGS) entry which is preliminary data.</text>
</comment>